<protein>
    <submittedName>
        <fullName evidence="1">Uncharacterized protein</fullName>
    </submittedName>
</protein>
<sequence length="54" mass="6149">MTSFSTVENATRSLKGTALSMDPMTTYRTKRCQKVTQLKLTIRCQIALKSKRPK</sequence>
<reference evidence="1" key="1">
    <citation type="journal article" date="2019" name="bioRxiv">
        <title>The Genome of the Zebra Mussel, Dreissena polymorpha: A Resource for Invasive Species Research.</title>
        <authorList>
            <person name="McCartney M.A."/>
            <person name="Auch B."/>
            <person name="Kono T."/>
            <person name="Mallez S."/>
            <person name="Zhang Y."/>
            <person name="Obille A."/>
            <person name="Becker A."/>
            <person name="Abrahante J.E."/>
            <person name="Garbe J."/>
            <person name="Badalamenti J.P."/>
            <person name="Herman A."/>
            <person name="Mangelson H."/>
            <person name="Liachko I."/>
            <person name="Sullivan S."/>
            <person name="Sone E.D."/>
            <person name="Koren S."/>
            <person name="Silverstein K.A.T."/>
            <person name="Beckman K.B."/>
            <person name="Gohl D.M."/>
        </authorList>
    </citation>
    <scope>NUCLEOTIDE SEQUENCE</scope>
    <source>
        <strain evidence="1">Duluth1</strain>
        <tissue evidence="1">Whole animal</tissue>
    </source>
</reference>
<dbReference type="AlphaFoldDB" id="A0A9D4FLU7"/>
<name>A0A9D4FLU7_DREPO</name>
<keyword evidence="2" id="KW-1185">Reference proteome</keyword>
<organism evidence="1 2">
    <name type="scientific">Dreissena polymorpha</name>
    <name type="common">Zebra mussel</name>
    <name type="synonym">Mytilus polymorpha</name>
    <dbReference type="NCBI Taxonomy" id="45954"/>
    <lineage>
        <taxon>Eukaryota</taxon>
        <taxon>Metazoa</taxon>
        <taxon>Spiralia</taxon>
        <taxon>Lophotrochozoa</taxon>
        <taxon>Mollusca</taxon>
        <taxon>Bivalvia</taxon>
        <taxon>Autobranchia</taxon>
        <taxon>Heteroconchia</taxon>
        <taxon>Euheterodonta</taxon>
        <taxon>Imparidentia</taxon>
        <taxon>Neoheterodontei</taxon>
        <taxon>Myida</taxon>
        <taxon>Dreissenoidea</taxon>
        <taxon>Dreissenidae</taxon>
        <taxon>Dreissena</taxon>
    </lineage>
</organism>
<reference evidence="1" key="2">
    <citation type="submission" date="2020-11" db="EMBL/GenBank/DDBJ databases">
        <authorList>
            <person name="McCartney M.A."/>
            <person name="Auch B."/>
            <person name="Kono T."/>
            <person name="Mallez S."/>
            <person name="Becker A."/>
            <person name="Gohl D.M."/>
            <person name="Silverstein K.A.T."/>
            <person name="Koren S."/>
            <person name="Bechman K.B."/>
            <person name="Herman A."/>
            <person name="Abrahante J.E."/>
            <person name="Garbe J."/>
        </authorList>
    </citation>
    <scope>NUCLEOTIDE SEQUENCE</scope>
    <source>
        <strain evidence="1">Duluth1</strain>
        <tissue evidence="1">Whole animal</tissue>
    </source>
</reference>
<accession>A0A9D4FLU7</accession>
<evidence type="ECO:0000313" key="2">
    <source>
        <dbReference type="Proteomes" id="UP000828390"/>
    </source>
</evidence>
<dbReference type="EMBL" id="JAIWYP010000007">
    <property type="protein sequence ID" value="KAH3798182.1"/>
    <property type="molecule type" value="Genomic_DNA"/>
</dbReference>
<proteinExistence type="predicted"/>
<dbReference type="Proteomes" id="UP000828390">
    <property type="component" value="Unassembled WGS sequence"/>
</dbReference>
<evidence type="ECO:0000313" key="1">
    <source>
        <dbReference type="EMBL" id="KAH3798182.1"/>
    </source>
</evidence>
<comment type="caution">
    <text evidence="1">The sequence shown here is derived from an EMBL/GenBank/DDBJ whole genome shotgun (WGS) entry which is preliminary data.</text>
</comment>
<gene>
    <name evidence="1" type="ORF">DPMN_151773</name>
</gene>